<gene>
    <name evidence="2" type="ORF">PV04_08579</name>
</gene>
<dbReference type="AlphaFoldDB" id="A0A0D2CER5"/>
<protein>
    <submittedName>
        <fullName evidence="2">Uncharacterized protein</fullName>
    </submittedName>
</protein>
<evidence type="ECO:0000313" key="3">
    <source>
        <dbReference type="Proteomes" id="UP000054266"/>
    </source>
</evidence>
<feature type="region of interest" description="Disordered" evidence="1">
    <location>
        <begin position="30"/>
        <end position="58"/>
    </location>
</feature>
<sequence>MRYHRQTPSCSRPCWRLAGLLCTISRSSSSSLRVSSSPSHRSSNSSSMASRRSSSTCNPVRCTRLCSATTSDPPCWSIGSSSSGIRSRRCFHDSIISLRWRVSSARAPLSFSRCWNRRASTRRYSRIRMYRTRPIKSHIAVLLNAMRSSRSVAWSIVVAFAARMGTPRTVGMVGNLVGFDWTRGWR</sequence>
<keyword evidence="3" id="KW-1185">Reference proteome</keyword>
<proteinExistence type="predicted"/>
<organism evidence="2 3">
    <name type="scientific">Phialophora macrospora</name>
    <dbReference type="NCBI Taxonomy" id="1851006"/>
    <lineage>
        <taxon>Eukaryota</taxon>
        <taxon>Fungi</taxon>
        <taxon>Dikarya</taxon>
        <taxon>Ascomycota</taxon>
        <taxon>Pezizomycotina</taxon>
        <taxon>Eurotiomycetes</taxon>
        <taxon>Chaetothyriomycetidae</taxon>
        <taxon>Chaetothyriales</taxon>
        <taxon>Herpotrichiellaceae</taxon>
        <taxon>Phialophora</taxon>
    </lineage>
</organism>
<dbReference type="EMBL" id="KN846961">
    <property type="protein sequence ID" value="KIW63591.1"/>
    <property type="molecule type" value="Genomic_DNA"/>
</dbReference>
<dbReference type="Proteomes" id="UP000054266">
    <property type="component" value="Unassembled WGS sequence"/>
</dbReference>
<reference evidence="2 3" key="1">
    <citation type="submission" date="2015-01" db="EMBL/GenBank/DDBJ databases">
        <title>The Genome Sequence of Capronia semiimmersa CBS27337.</title>
        <authorList>
            <consortium name="The Broad Institute Genomics Platform"/>
            <person name="Cuomo C."/>
            <person name="de Hoog S."/>
            <person name="Gorbushina A."/>
            <person name="Stielow B."/>
            <person name="Teixiera M."/>
            <person name="Abouelleil A."/>
            <person name="Chapman S.B."/>
            <person name="Priest M."/>
            <person name="Young S.K."/>
            <person name="Wortman J."/>
            <person name="Nusbaum C."/>
            <person name="Birren B."/>
        </authorList>
    </citation>
    <scope>NUCLEOTIDE SEQUENCE [LARGE SCALE GENOMIC DNA]</scope>
    <source>
        <strain evidence="2 3">CBS 27337</strain>
    </source>
</reference>
<dbReference type="HOGENOM" id="CLU_1454207_0_0_1"/>
<accession>A0A0D2CER5</accession>
<evidence type="ECO:0000313" key="2">
    <source>
        <dbReference type="EMBL" id="KIW63591.1"/>
    </source>
</evidence>
<name>A0A0D2CER5_9EURO</name>
<evidence type="ECO:0000256" key="1">
    <source>
        <dbReference type="SAM" id="MobiDB-lite"/>
    </source>
</evidence>
<feature type="compositionally biased region" description="Low complexity" evidence="1">
    <location>
        <begin position="30"/>
        <end position="55"/>
    </location>
</feature>